<dbReference type="PANTHER" id="PTHR21174">
    <property type="match status" value="1"/>
</dbReference>
<keyword evidence="2" id="KW-1185">Reference proteome</keyword>
<dbReference type="SUPFAM" id="SSF109604">
    <property type="entry name" value="HD-domain/PDEase-like"/>
    <property type="match status" value="1"/>
</dbReference>
<dbReference type="Proteomes" id="UP000077868">
    <property type="component" value="Chromosome"/>
</dbReference>
<protein>
    <recommendedName>
        <fullName evidence="3">Metal-dependent HD superfamily phosphohydrolase</fullName>
    </recommendedName>
</protein>
<evidence type="ECO:0008006" key="3">
    <source>
        <dbReference type="Google" id="ProtNLM"/>
    </source>
</evidence>
<name>A0A1A9GFW9_9ACTN</name>
<dbReference type="Gene3D" id="1.10.3210.10">
    <property type="entry name" value="Hypothetical protein af1432"/>
    <property type="match status" value="1"/>
</dbReference>
<dbReference type="STRING" id="1300347.I601_0504"/>
<dbReference type="InterPro" id="IPR009218">
    <property type="entry name" value="HD_phosphohydro"/>
</dbReference>
<evidence type="ECO:0000313" key="1">
    <source>
        <dbReference type="EMBL" id="ANH36956.1"/>
    </source>
</evidence>
<organism evidence="1 2">
    <name type="scientific">Nocardioides dokdonensis FR1436</name>
    <dbReference type="NCBI Taxonomy" id="1300347"/>
    <lineage>
        <taxon>Bacteria</taxon>
        <taxon>Bacillati</taxon>
        <taxon>Actinomycetota</taxon>
        <taxon>Actinomycetes</taxon>
        <taxon>Propionibacteriales</taxon>
        <taxon>Nocardioidaceae</taxon>
        <taxon>Nocardioides</taxon>
    </lineage>
</organism>
<evidence type="ECO:0000313" key="2">
    <source>
        <dbReference type="Proteomes" id="UP000077868"/>
    </source>
</evidence>
<dbReference type="PIRSF" id="PIRSF035170">
    <property type="entry name" value="HD_phosphohydro"/>
    <property type="match status" value="1"/>
</dbReference>
<dbReference type="PATRIC" id="fig|1300347.3.peg.506"/>
<dbReference type="EMBL" id="CP015079">
    <property type="protein sequence ID" value="ANH36956.1"/>
    <property type="molecule type" value="Genomic_DNA"/>
</dbReference>
<dbReference type="PANTHER" id="PTHR21174:SF0">
    <property type="entry name" value="HD PHOSPHOHYDROLASE FAMILY PROTEIN-RELATED"/>
    <property type="match status" value="1"/>
</dbReference>
<accession>A0A1A9GFW9</accession>
<gene>
    <name evidence="1" type="ORF">I601_0504</name>
</gene>
<reference evidence="1 2" key="1">
    <citation type="submission" date="2016-03" db="EMBL/GenBank/DDBJ databases">
        <title>Complete genome sequence of a soil Actinobacterium, Nocardioides dokdonensis FR1436.</title>
        <authorList>
            <person name="Kwon S.-K."/>
            <person name="Kim K."/>
            <person name="Kim J.F."/>
        </authorList>
    </citation>
    <scope>NUCLEOTIDE SEQUENCE [LARGE SCALE GENOMIC DNA]</scope>
    <source>
        <strain evidence="1 2">FR1436</strain>
    </source>
</reference>
<dbReference type="KEGG" id="ndk:I601_0504"/>
<proteinExistence type="predicted"/>
<sequence>MDAPAPPDTCPHVSRNLFRMLHDPRPWWPLTDADDLREELVAAYASPQRGYHDVQHLVEVLTRLDELGEHGAVQRHLPVVLAAWFHDAVYDGERDAEERSAAWAEDALTGRVETSLVEEVVRLVRLTESHTPEAEDTSGCLLSDADLAILAAPQERYEEYVAAVREEFAHLDDATFSHGRAQVLLGLAEKTTLFHTAYALERWEEPARANLEAELVRLGAGSVPSREVS</sequence>
<dbReference type="AlphaFoldDB" id="A0A1A9GFW9"/>